<evidence type="ECO:0000313" key="1">
    <source>
        <dbReference type="EMBL" id="CSD07147.1"/>
    </source>
</evidence>
<dbReference type="Proteomes" id="UP000041770">
    <property type="component" value="Unassembled WGS sequence"/>
</dbReference>
<evidence type="ECO:0000313" key="2">
    <source>
        <dbReference type="Proteomes" id="UP000041770"/>
    </source>
</evidence>
<reference evidence="1 2" key="1">
    <citation type="submission" date="2015-07" db="EMBL/GenBank/DDBJ databases">
        <authorList>
            <consortium name="Pathogen Informatics"/>
        </authorList>
    </citation>
    <scope>NUCLEOTIDE SEQUENCE [LARGE SCALE GENOMIC DNA]</scope>
    <source>
        <strain evidence="1 2">A316</strain>
    </source>
</reference>
<accession>A0A655TMI2</accession>
<proteinExistence type="predicted"/>
<protein>
    <submittedName>
        <fullName evidence="1">Uncharacterized protein</fullName>
    </submittedName>
</protein>
<dbReference type="AlphaFoldDB" id="A0A655TMI2"/>
<organism evidence="1 2">
    <name type="scientific">Vibrio cholerae</name>
    <dbReference type="NCBI Taxonomy" id="666"/>
    <lineage>
        <taxon>Bacteria</taxon>
        <taxon>Pseudomonadati</taxon>
        <taxon>Pseudomonadota</taxon>
        <taxon>Gammaproteobacteria</taxon>
        <taxon>Vibrionales</taxon>
        <taxon>Vibrionaceae</taxon>
        <taxon>Vibrio</taxon>
    </lineage>
</organism>
<gene>
    <name evidence="1" type="ORF">ERS013200_03079</name>
</gene>
<dbReference type="EMBL" id="CWQY01000025">
    <property type="protein sequence ID" value="CSD07147.1"/>
    <property type="molecule type" value="Genomic_DNA"/>
</dbReference>
<sequence length="83" mass="9002">MNSWMSTLLSACSPPLMMFIIGRGIENTPGVPFSSAMCSYRGMPFAAAAAFAFARETARIAFAPKFDLFSVPSRSIMIWSIVA</sequence>
<name>A0A655TMI2_VIBCL</name>